<dbReference type="InterPro" id="IPR025878">
    <property type="entry name" value="Acyl-CoA_dh-like_C_dom"/>
</dbReference>
<dbReference type="Proteomes" id="UP000198623">
    <property type="component" value="Unassembled WGS sequence"/>
</dbReference>
<evidence type="ECO:0000259" key="11">
    <source>
        <dbReference type="Pfam" id="PF00441"/>
    </source>
</evidence>
<dbReference type="GO" id="GO:0016627">
    <property type="term" value="F:oxidoreductase activity, acting on the CH-CH group of donors"/>
    <property type="evidence" value="ECO:0007669"/>
    <property type="project" value="InterPro"/>
</dbReference>
<evidence type="ECO:0000256" key="8">
    <source>
        <dbReference type="ARBA" id="ARBA00066694"/>
    </source>
</evidence>
<proteinExistence type="inferred from homology"/>
<dbReference type="InterPro" id="IPR013786">
    <property type="entry name" value="AcylCoA_DH/ox_N"/>
</dbReference>
<dbReference type="InterPro" id="IPR037069">
    <property type="entry name" value="AcylCoA_DH/ox_N_sf"/>
</dbReference>
<dbReference type="InterPro" id="IPR006091">
    <property type="entry name" value="Acyl-CoA_Oxase/DH_mid-dom"/>
</dbReference>
<protein>
    <recommendedName>
        <fullName evidence="9">3-methylmercaptopropionyl-CoA dehydrogenase</fullName>
        <ecNumber evidence="8">1.3.99.41</ecNumber>
    </recommendedName>
</protein>
<feature type="domain" description="Acyl-CoA oxidase/dehydrogenase middle" evidence="12">
    <location>
        <begin position="162"/>
        <end position="268"/>
    </location>
</feature>
<evidence type="ECO:0000313" key="15">
    <source>
        <dbReference type="EMBL" id="SFG31820.1"/>
    </source>
</evidence>
<dbReference type="RefSeq" id="WP_090727186.1">
    <property type="nucleotide sequence ID" value="NZ_FOOU01000005.1"/>
</dbReference>
<evidence type="ECO:0000256" key="7">
    <source>
        <dbReference type="ARBA" id="ARBA00058683"/>
    </source>
</evidence>
<name>A0A1I2QUW0_9GAMM</name>
<dbReference type="SUPFAM" id="SSF47203">
    <property type="entry name" value="Acyl-CoA dehydrogenase C-terminal domain-like"/>
    <property type="match status" value="1"/>
</dbReference>
<dbReference type="SUPFAM" id="SSF56645">
    <property type="entry name" value="Acyl-CoA dehydrogenase NM domain-like"/>
    <property type="match status" value="1"/>
</dbReference>
<dbReference type="PANTHER" id="PTHR42803">
    <property type="entry name" value="ACYL-COA DEHYDROGENASE"/>
    <property type="match status" value="1"/>
</dbReference>
<evidence type="ECO:0000259" key="12">
    <source>
        <dbReference type="Pfam" id="PF02770"/>
    </source>
</evidence>
<dbReference type="OrthoDB" id="9764895at2"/>
<evidence type="ECO:0000256" key="2">
    <source>
        <dbReference type="ARBA" id="ARBA00009347"/>
    </source>
</evidence>
<evidence type="ECO:0000259" key="14">
    <source>
        <dbReference type="Pfam" id="PF12806"/>
    </source>
</evidence>
<dbReference type="InterPro" id="IPR009075">
    <property type="entry name" value="AcylCo_DH/oxidase_C"/>
</dbReference>
<organism evidence="15 16">
    <name type="scientific">Neptunomonas qingdaonensis</name>
    <dbReference type="NCBI Taxonomy" id="1045558"/>
    <lineage>
        <taxon>Bacteria</taxon>
        <taxon>Pseudomonadati</taxon>
        <taxon>Pseudomonadota</taxon>
        <taxon>Gammaproteobacteria</taxon>
        <taxon>Oceanospirillales</taxon>
        <taxon>Oceanospirillaceae</taxon>
        <taxon>Neptunomonas</taxon>
    </lineage>
</organism>
<dbReference type="EC" id="1.3.99.41" evidence="8"/>
<keyword evidence="3 10" id="KW-0285">Flavoprotein</keyword>
<evidence type="ECO:0000256" key="1">
    <source>
        <dbReference type="ARBA" id="ARBA00001974"/>
    </source>
</evidence>
<comment type="function">
    <text evidence="7">Involved in the assimilation of dimethylsulphoniopropionate (DMSP), an important compound in the fixation of carbon in marine phytoplankton, by mediating the conversion of 3-(methylthio)propanoyl-CoA (MMPA-CoA) to 3-(methylthio)acryloyl-CoA (MTA-CoA).</text>
</comment>
<dbReference type="InterPro" id="IPR009100">
    <property type="entry name" value="AcylCoA_DH/oxidase_NM_dom_sf"/>
</dbReference>
<evidence type="ECO:0000256" key="6">
    <source>
        <dbReference type="ARBA" id="ARBA00051388"/>
    </source>
</evidence>
<dbReference type="InterPro" id="IPR036250">
    <property type="entry name" value="AcylCo_DH-like_C"/>
</dbReference>
<evidence type="ECO:0000256" key="9">
    <source>
        <dbReference type="ARBA" id="ARBA00069043"/>
    </source>
</evidence>
<comment type="similarity">
    <text evidence="2 10">Belongs to the acyl-CoA dehydrogenase family.</text>
</comment>
<evidence type="ECO:0000256" key="4">
    <source>
        <dbReference type="ARBA" id="ARBA00022827"/>
    </source>
</evidence>
<sequence>MADYKAPVKDMQFVLENISRMPQLAALTTFEDATPDMVSAILEEAGRVSAAVIAPTNVIGDEQGVRLENGTVKIPDGFADAYKQYAEGGWGSLQFDPEYGGQGLPYSLSTSVMEMWQSANMSWGLCPLLSQGAVEALYLNGSDQLKNTYLPNMISGEWTGTMNLTEPGAGSDLSVIRSKAVPEGDHYLVSGQKIFITWGDHEMADNIIHLVLARLPDAPAGVRGISLFLVPKFLVNENGELGERNDVEVASLEHKLGIHASATCVMAFGEKAGAVGYLIGEEGKGLACMFTMMNNARLAVGLQGVAISERAYQQALWYAGDRTQGKAVGFKEEGPILRHADIRRMLMTMKAFTEAGRALAYDACGSLDFAHAHEDKTLAAQEKARAAYLTPIVKGWCTEVAQEVTSLGVQVHGGMGFIEETGAAQHFRDARILPIYEGTNSIQALDLVGRKTLSDQGVAAQAIMQEISAAIEQASASARFSSAATKLQAALVVAQNSTSQLLTQSAENAYFSGAVAYNYMMMMGTLCGGWQLLRSGLAAEGKQAQGESDPYLEAKQLTALFYMDQILPRYLSYAAVVETGSEAIMAFTDEHLESAFS</sequence>
<gene>
    <name evidence="15" type="ORF">SAMN05216175_105151</name>
</gene>
<reference evidence="16" key="1">
    <citation type="submission" date="2016-10" db="EMBL/GenBank/DDBJ databases">
        <authorList>
            <person name="Varghese N."/>
            <person name="Submissions S."/>
        </authorList>
    </citation>
    <scope>NUCLEOTIDE SEQUENCE [LARGE SCALE GENOMIC DNA]</scope>
    <source>
        <strain evidence="16">CGMCC 1.10971</strain>
    </source>
</reference>
<dbReference type="InterPro" id="IPR046373">
    <property type="entry name" value="Acyl-CoA_Oxase/DH_mid-dom_sf"/>
</dbReference>
<feature type="domain" description="Acyl-CoA dehydrogenase/oxidase N-terminal" evidence="13">
    <location>
        <begin position="79"/>
        <end position="157"/>
    </location>
</feature>
<dbReference type="STRING" id="1045558.SAMN05216175_105151"/>
<dbReference type="Pfam" id="PF02771">
    <property type="entry name" value="Acyl-CoA_dh_N"/>
    <property type="match status" value="1"/>
</dbReference>
<dbReference type="GO" id="GO:0050660">
    <property type="term" value="F:flavin adenine dinucleotide binding"/>
    <property type="evidence" value="ECO:0007669"/>
    <property type="project" value="InterPro"/>
</dbReference>
<dbReference type="InterPro" id="IPR052166">
    <property type="entry name" value="Diverse_Acyl-CoA_DH"/>
</dbReference>
<dbReference type="Gene3D" id="1.10.540.10">
    <property type="entry name" value="Acyl-CoA dehydrogenase/oxidase, N-terminal domain"/>
    <property type="match status" value="1"/>
</dbReference>
<dbReference type="FunFam" id="2.40.110.10:FF:000031">
    <property type="entry name" value="Acyl-CoA dehydrogenase, putative"/>
    <property type="match status" value="1"/>
</dbReference>
<evidence type="ECO:0000256" key="10">
    <source>
        <dbReference type="RuleBase" id="RU362125"/>
    </source>
</evidence>
<evidence type="ECO:0000313" key="16">
    <source>
        <dbReference type="Proteomes" id="UP000198623"/>
    </source>
</evidence>
<dbReference type="EMBL" id="FOOU01000005">
    <property type="protein sequence ID" value="SFG31820.1"/>
    <property type="molecule type" value="Genomic_DNA"/>
</dbReference>
<feature type="domain" description="Acyl-CoA dehydrogenase/oxidase C-terminal" evidence="11">
    <location>
        <begin position="283"/>
        <end position="446"/>
    </location>
</feature>
<keyword evidence="4 10" id="KW-0274">FAD</keyword>
<dbReference type="PANTHER" id="PTHR42803:SF1">
    <property type="entry name" value="BROAD-SPECIFICITY LINEAR ACYL-COA DEHYDROGENASE FADE5"/>
    <property type="match status" value="1"/>
</dbReference>
<evidence type="ECO:0000256" key="3">
    <source>
        <dbReference type="ARBA" id="ARBA00022630"/>
    </source>
</evidence>
<dbReference type="Pfam" id="PF12806">
    <property type="entry name" value="Acyl-CoA_dh_C"/>
    <property type="match status" value="1"/>
</dbReference>
<dbReference type="Pfam" id="PF02770">
    <property type="entry name" value="Acyl-CoA_dh_M"/>
    <property type="match status" value="1"/>
</dbReference>
<accession>A0A1I2QUW0</accession>
<dbReference type="Pfam" id="PF00441">
    <property type="entry name" value="Acyl-CoA_dh_1"/>
    <property type="match status" value="1"/>
</dbReference>
<comment type="cofactor">
    <cofactor evidence="1 10">
        <name>FAD</name>
        <dbReference type="ChEBI" id="CHEBI:57692"/>
    </cofactor>
</comment>
<evidence type="ECO:0000256" key="5">
    <source>
        <dbReference type="ARBA" id="ARBA00023002"/>
    </source>
</evidence>
<comment type="catalytic activity">
    <reaction evidence="6">
        <text>3-(methylsulfanyl)propanoyl-CoA + oxidized [electron-transfer flavoprotein] + H(+) = 3-(methylsulfanyl)acryloyl-CoA + reduced [electron-transfer flavoprotein]</text>
        <dbReference type="Rhea" id="RHEA:52612"/>
        <dbReference type="Rhea" id="RHEA-COMP:10685"/>
        <dbReference type="Rhea" id="RHEA-COMP:10686"/>
        <dbReference type="ChEBI" id="CHEBI:15378"/>
        <dbReference type="ChEBI" id="CHEBI:57692"/>
        <dbReference type="ChEBI" id="CHEBI:58307"/>
        <dbReference type="ChEBI" id="CHEBI:82815"/>
        <dbReference type="ChEBI" id="CHEBI:84994"/>
        <dbReference type="EC" id="1.3.99.41"/>
    </reaction>
    <physiologicalReaction direction="left-to-right" evidence="6">
        <dbReference type="Rhea" id="RHEA:52613"/>
    </physiologicalReaction>
</comment>
<feature type="domain" description="Acetyl-CoA dehydrogenase-like C-terminal" evidence="14">
    <location>
        <begin position="464"/>
        <end position="587"/>
    </location>
</feature>
<keyword evidence="5 10" id="KW-0560">Oxidoreductase</keyword>
<dbReference type="AlphaFoldDB" id="A0A1I2QUW0"/>
<dbReference type="Gene3D" id="2.40.110.10">
    <property type="entry name" value="Butyryl-CoA Dehydrogenase, subunit A, domain 2"/>
    <property type="match status" value="1"/>
</dbReference>
<keyword evidence="16" id="KW-1185">Reference proteome</keyword>
<evidence type="ECO:0000259" key="13">
    <source>
        <dbReference type="Pfam" id="PF02771"/>
    </source>
</evidence>
<dbReference type="Gene3D" id="1.20.140.10">
    <property type="entry name" value="Butyryl-CoA Dehydrogenase, subunit A, domain 3"/>
    <property type="match status" value="1"/>
</dbReference>